<dbReference type="OrthoDB" id="1939300at2759"/>
<feature type="region of interest" description="Disordered" evidence="2">
    <location>
        <begin position="164"/>
        <end position="187"/>
    </location>
</feature>
<dbReference type="GO" id="GO:0008270">
    <property type="term" value="F:zinc ion binding"/>
    <property type="evidence" value="ECO:0007669"/>
    <property type="project" value="UniProtKB-KW"/>
</dbReference>
<keyword evidence="1" id="KW-0479">Metal-binding</keyword>
<name>A0A2P5XWX1_GOSBA</name>
<keyword evidence="1" id="KW-0863">Zinc-finger</keyword>
<evidence type="ECO:0000313" key="4">
    <source>
        <dbReference type="EMBL" id="PPS07823.1"/>
    </source>
</evidence>
<feature type="domain" description="CCHC-type" evidence="3">
    <location>
        <begin position="143"/>
        <end position="156"/>
    </location>
</feature>
<protein>
    <recommendedName>
        <fullName evidence="3">CCHC-type domain-containing protein</fullName>
    </recommendedName>
</protein>
<dbReference type="InterPro" id="IPR040256">
    <property type="entry name" value="At4g02000-like"/>
</dbReference>
<organism evidence="4 5">
    <name type="scientific">Gossypium barbadense</name>
    <name type="common">Sea Island cotton</name>
    <name type="synonym">Hibiscus barbadensis</name>
    <dbReference type="NCBI Taxonomy" id="3634"/>
    <lineage>
        <taxon>Eukaryota</taxon>
        <taxon>Viridiplantae</taxon>
        <taxon>Streptophyta</taxon>
        <taxon>Embryophyta</taxon>
        <taxon>Tracheophyta</taxon>
        <taxon>Spermatophyta</taxon>
        <taxon>Magnoliopsida</taxon>
        <taxon>eudicotyledons</taxon>
        <taxon>Gunneridae</taxon>
        <taxon>Pentapetalae</taxon>
        <taxon>rosids</taxon>
        <taxon>malvids</taxon>
        <taxon>Malvales</taxon>
        <taxon>Malvaceae</taxon>
        <taxon>Malvoideae</taxon>
        <taxon>Gossypium</taxon>
    </lineage>
</organism>
<dbReference type="PANTHER" id="PTHR31286:SF173">
    <property type="entry name" value="DUF4283 DOMAIN-CONTAINING PROTEIN"/>
    <property type="match status" value="1"/>
</dbReference>
<dbReference type="GO" id="GO:0003676">
    <property type="term" value="F:nucleic acid binding"/>
    <property type="evidence" value="ECO:0007669"/>
    <property type="project" value="InterPro"/>
</dbReference>
<reference evidence="4 5" key="1">
    <citation type="submission" date="2015-01" db="EMBL/GenBank/DDBJ databases">
        <title>Genome of allotetraploid Gossypium barbadense reveals genomic plasticity and fiber elongation in cotton evolution.</title>
        <authorList>
            <person name="Chen X."/>
            <person name="Liu X."/>
            <person name="Zhao B."/>
            <person name="Zheng H."/>
            <person name="Hu Y."/>
            <person name="Lu G."/>
            <person name="Yang C."/>
            <person name="Chen J."/>
            <person name="Shan C."/>
            <person name="Zhang L."/>
            <person name="Zhou Y."/>
            <person name="Wang L."/>
            <person name="Guo W."/>
            <person name="Bai Y."/>
            <person name="Ruan J."/>
            <person name="Shangguan X."/>
            <person name="Mao Y."/>
            <person name="Jiang J."/>
            <person name="Zhu Y."/>
            <person name="Lei J."/>
            <person name="Kang H."/>
            <person name="Chen S."/>
            <person name="He X."/>
            <person name="Wang R."/>
            <person name="Wang Y."/>
            <person name="Chen J."/>
            <person name="Wang L."/>
            <person name="Yu S."/>
            <person name="Wang B."/>
            <person name="Wei J."/>
            <person name="Song S."/>
            <person name="Lu X."/>
            <person name="Gao Z."/>
            <person name="Gu W."/>
            <person name="Deng X."/>
            <person name="Ma D."/>
            <person name="Wang S."/>
            <person name="Liang W."/>
            <person name="Fang L."/>
            <person name="Cai C."/>
            <person name="Zhu X."/>
            <person name="Zhou B."/>
            <person name="Zhang Y."/>
            <person name="Chen Z."/>
            <person name="Xu S."/>
            <person name="Zhu R."/>
            <person name="Wang S."/>
            <person name="Zhang T."/>
            <person name="Zhao G."/>
        </authorList>
    </citation>
    <scope>NUCLEOTIDE SEQUENCE [LARGE SCALE GENOMIC DNA]</scope>
    <source>
        <strain evidence="5">cv. Xinhai21</strain>
        <tissue evidence="4">Leaf</tissue>
    </source>
</reference>
<dbReference type="Proteomes" id="UP000239757">
    <property type="component" value="Unassembled WGS sequence"/>
</dbReference>
<evidence type="ECO:0000256" key="2">
    <source>
        <dbReference type="SAM" id="MobiDB-lite"/>
    </source>
</evidence>
<dbReference type="EMBL" id="KZ664098">
    <property type="protein sequence ID" value="PPS07823.1"/>
    <property type="molecule type" value="Genomic_DNA"/>
</dbReference>
<evidence type="ECO:0000313" key="5">
    <source>
        <dbReference type="Proteomes" id="UP000239757"/>
    </source>
</evidence>
<dbReference type="PROSITE" id="PS50158">
    <property type="entry name" value="ZF_CCHC"/>
    <property type="match status" value="1"/>
</dbReference>
<proteinExistence type="predicted"/>
<accession>A0A2P5XWX1</accession>
<keyword evidence="1" id="KW-0862">Zinc</keyword>
<gene>
    <name evidence="4" type="ORF">GOBAR_AA12840</name>
</gene>
<evidence type="ECO:0000259" key="3">
    <source>
        <dbReference type="PROSITE" id="PS50158"/>
    </source>
</evidence>
<evidence type="ECO:0000256" key="1">
    <source>
        <dbReference type="PROSITE-ProRule" id="PRU00047"/>
    </source>
</evidence>
<dbReference type="AlphaFoldDB" id="A0A2P5XWX1"/>
<dbReference type="PANTHER" id="PTHR31286">
    <property type="entry name" value="GLYCINE-RICH CELL WALL STRUCTURAL PROTEIN 1.8-LIKE"/>
    <property type="match status" value="1"/>
</dbReference>
<dbReference type="InterPro" id="IPR001878">
    <property type="entry name" value="Znf_CCHC"/>
</dbReference>
<sequence length="370" mass="40745">MENSLKVIEGDDNLRSYEDCNTKKIKFKDGSDGVSMDMAMDFISSSSMPWTKDFSPLQPYPSVVMAWIRLPGLPGFMFKRKILEAIGSMIGKVAKFDFKTDNRTKRRFARMAVFINLDKSLVSQIQVNGDIQRVEYESLPTICFTCGKYGHVREMCSLSKETSGKKGDKLVADDNSSRDNNKLGKESDPAFGPWLVVERRSHRRLGDSRESGGKVVGKGRLGSRFDALTTKGKRVSGEKEMIKADDLISPISRYEEAIKSLPNLNNESAKRLGLDSVTQKKAIDLAVGRIGGGGHSSQGTDRIRLKSLGKMVIEDDGSNGSLVGPIFKTNPSGLCSQVCLAEVNHFVLCESLNLGVRVVSIMGLWGSWKA</sequence>